<dbReference type="Gene3D" id="1.10.10.60">
    <property type="entry name" value="Homeodomain-like"/>
    <property type="match status" value="1"/>
</dbReference>
<organism evidence="5">
    <name type="scientific">hydrothermal vent metagenome</name>
    <dbReference type="NCBI Taxonomy" id="652676"/>
    <lineage>
        <taxon>unclassified sequences</taxon>
        <taxon>metagenomes</taxon>
        <taxon>ecological metagenomes</taxon>
    </lineage>
</organism>
<accession>A0A3B0RLK8</accession>
<dbReference type="InterPro" id="IPR050204">
    <property type="entry name" value="AraC_XylS_family_regulators"/>
</dbReference>
<dbReference type="Pfam" id="PF02311">
    <property type="entry name" value="AraC_binding"/>
    <property type="match status" value="1"/>
</dbReference>
<name>A0A3B0RLK8_9ZZZZ</name>
<dbReference type="InterPro" id="IPR037923">
    <property type="entry name" value="HTH-like"/>
</dbReference>
<sequence>MSDMKSRSARIQTVLNHPCEVIKADFGTSSFDRHFHDSFSIGLVTRGMNSFSYRKQQVDVPAGAICIADPGEVHDGGLAGNPWSYLNIFVPMSLFQALSFEAEIPTEIAFQNGCITDRESCLHLSRMFSTLLVSNPGRARVDELAILAFMHLLNHHLACDRHTSRPEVGPTARHAIEIMTDHRGKGVSLEQLANETGASRYAVIRAVSAAIGITPVTYMTQLRIARAKKLVREGTSIAEAAVEAGFSDQPHLTRVMKRHMGITPGRLLPEI</sequence>
<protein>
    <recommendedName>
        <fullName evidence="4">HTH araC/xylS-type domain-containing protein</fullName>
    </recommendedName>
</protein>
<dbReference type="Pfam" id="PF12833">
    <property type="entry name" value="HTH_18"/>
    <property type="match status" value="1"/>
</dbReference>
<gene>
    <name evidence="5" type="ORF">MNBD_ALPHA01-480</name>
</gene>
<evidence type="ECO:0000313" key="5">
    <source>
        <dbReference type="EMBL" id="VAV92917.1"/>
    </source>
</evidence>
<dbReference type="EMBL" id="UOEJ01000037">
    <property type="protein sequence ID" value="VAV92917.1"/>
    <property type="molecule type" value="Genomic_DNA"/>
</dbReference>
<keyword evidence="2" id="KW-0238">DNA-binding</keyword>
<dbReference type="GO" id="GO:0043565">
    <property type="term" value="F:sequence-specific DNA binding"/>
    <property type="evidence" value="ECO:0007669"/>
    <property type="project" value="InterPro"/>
</dbReference>
<evidence type="ECO:0000259" key="4">
    <source>
        <dbReference type="PROSITE" id="PS01124"/>
    </source>
</evidence>
<feature type="domain" description="HTH araC/xylS-type" evidence="4">
    <location>
        <begin position="173"/>
        <end position="270"/>
    </location>
</feature>
<keyword evidence="3" id="KW-0804">Transcription</keyword>
<proteinExistence type="predicted"/>
<dbReference type="AlphaFoldDB" id="A0A3B0RLK8"/>
<evidence type="ECO:0000256" key="2">
    <source>
        <dbReference type="ARBA" id="ARBA00023125"/>
    </source>
</evidence>
<dbReference type="PROSITE" id="PS01124">
    <property type="entry name" value="HTH_ARAC_FAMILY_2"/>
    <property type="match status" value="1"/>
</dbReference>
<dbReference type="SUPFAM" id="SSF46689">
    <property type="entry name" value="Homeodomain-like"/>
    <property type="match status" value="1"/>
</dbReference>
<dbReference type="InterPro" id="IPR009057">
    <property type="entry name" value="Homeodomain-like_sf"/>
</dbReference>
<keyword evidence="1" id="KW-0805">Transcription regulation</keyword>
<dbReference type="SMART" id="SM00342">
    <property type="entry name" value="HTH_ARAC"/>
    <property type="match status" value="1"/>
</dbReference>
<evidence type="ECO:0000256" key="1">
    <source>
        <dbReference type="ARBA" id="ARBA00023015"/>
    </source>
</evidence>
<dbReference type="InterPro" id="IPR018060">
    <property type="entry name" value="HTH_AraC"/>
</dbReference>
<dbReference type="InterPro" id="IPR003313">
    <property type="entry name" value="AraC-bd"/>
</dbReference>
<evidence type="ECO:0000256" key="3">
    <source>
        <dbReference type="ARBA" id="ARBA00023163"/>
    </source>
</evidence>
<reference evidence="5" key="1">
    <citation type="submission" date="2018-06" db="EMBL/GenBank/DDBJ databases">
        <authorList>
            <person name="Zhirakovskaya E."/>
        </authorList>
    </citation>
    <scope>NUCLEOTIDE SEQUENCE</scope>
</reference>
<dbReference type="GO" id="GO:0003700">
    <property type="term" value="F:DNA-binding transcription factor activity"/>
    <property type="evidence" value="ECO:0007669"/>
    <property type="project" value="InterPro"/>
</dbReference>
<dbReference type="SUPFAM" id="SSF51215">
    <property type="entry name" value="Regulatory protein AraC"/>
    <property type="match status" value="1"/>
</dbReference>
<dbReference type="PANTHER" id="PTHR46796">
    <property type="entry name" value="HTH-TYPE TRANSCRIPTIONAL ACTIVATOR RHAS-RELATED"/>
    <property type="match status" value="1"/>
</dbReference>